<evidence type="ECO:0000256" key="1">
    <source>
        <dbReference type="SAM" id="SignalP"/>
    </source>
</evidence>
<evidence type="ECO:0000313" key="2">
    <source>
        <dbReference type="EMBL" id="ATV26410.1"/>
    </source>
</evidence>
<dbReference type="RefSeq" id="WP_100019370.1">
    <property type="nucleotide sequence ID" value="NZ_CP024723.1"/>
</dbReference>
<gene>
    <name evidence="2" type="ORF">CTM62_06575</name>
</gene>
<protein>
    <recommendedName>
        <fullName evidence="4">Lipocalin-like domain-containing protein</fullName>
    </recommendedName>
</protein>
<dbReference type="AlphaFoldDB" id="A0A2D3L7J4"/>
<name>A0A2D3L7J4_PREIN</name>
<evidence type="ECO:0000313" key="3">
    <source>
        <dbReference type="Proteomes" id="UP000229630"/>
    </source>
</evidence>
<feature type="chain" id="PRO_5013958190" description="Lipocalin-like domain-containing protein" evidence="1">
    <location>
        <begin position="21"/>
        <end position="223"/>
    </location>
</feature>
<evidence type="ECO:0008006" key="4">
    <source>
        <dbReference type="Google" id="ProtNLM"/>
    </source>
</evidence>
<proteinExistence type="predicted"/>
<accession>A0A2D3L7J4</accession>
<keyword evidence="1" id="KW-0732">Signal</keyword>
<sequence length="223" mass="23990">MKRILFLAAVLLSMGMGAMAQSAKSALQFVDDKGNVIADGAVFEVTEVTVDTDFGTTYMKPHLFVKNVAPLSKTVAVKLDLTSMPYGNFQCCVGQCKTFEGPSVEMSDTKAVNPGESLDIQAEWFPTGEANSPTTWIATLTTGYAEQTNSPDGVPETKMTDEGPSVKVKFVYIPTGVASVKDSNATVTEVERYNVQGQKISKPCKGINIIKLSNGKTVKKLMQ</sequence>
<organism evidence="2 3">
    <name type="scientific">Prevotella intermedia</name>
    <dbReference type="NCBI Taxonomy" id="28131"/>
    <lineage>
        <taxon>Bacteria</taxon>
        <taxon>Pseudomonadati</taxon>
        <taxon>Bacteroidota</taxon>
        <taxon>Bacteroidia</taxon>
        <taxon>Bacteroidales</taxon>
        <taxon>Prevotellaceae</taxon>
        <taxon>Prevotella</taxon>
    </lineage>
</organism>
<dbReference type="Proteomes" id="UP000229630">
    <property type="component" value="Chromosome 1"/>
</dbReference>
<feature type="signal peptide" evidence="1">
    <location>
        <begin position="1"/>
        <end position="20"/>
    </location>
</feature>
<reference evidence="2 3" key="1">
    <citation type="submission" date="2017-11" db="EMBL/GenBank/DDBJ databases">
        <title>Genome sequencing of Prevotella intermedia KCOM 2837.</title>
        <authorList>
            <person name="Kook J.-K."/>
            <person name="Park S.-N."/>
            <person name="Lim Y.K."/>
        </authorList>
    </citation>
    <scope>NUCLEOTIDE SEQUENCE [LARGE SCALE GENOMIC DNA]</scope>
    <source>
        <strain evidence="2 3">KCOM 2837</strain>
    </source>
</reference>
<dbReference type="EMBL" id="CP024723">
    <property type="protein sequence ID" value="ATV26410.1"/>
    <property type="molecule type" value="Genomic_DNA"/>
</dbReference>